<dbReference type="AlphaFoldDB" id="A0A7J6M1K3"/>
<evidence type="ECO:0000256" key="5">
    <source>
        <dbReference type="ARBA" id="ARBA00022527"/>
    </source>
</evidence>
<feature type="domain" description="Protein kinase" evidence="16">
    <location>
        <begin position="145"/>
        <end position="454"/>
    </location>
</feature>
<dbReference type="Pfam" id="PF01248">
    <property type="entry name" value="Ribosomal_L7Ae"/>
    <property type="match status" value="1"/>
</dbReference>
<keyword evidence="6" id="KW-0808">Transferase</keyword>
<feature type="compositionally biased region" description="Low complexity" evidence="15">
    <location>
        <begin position="322"/>
        <end position="333"/>
    </location>
</feature>
<evidence type="ECO:0000313" key="17">
    <source>
        <dbReference type="EMBL" id="KAF4665296.1"/>
    </source>
</evidence>
<feature type="region of interest" description="Disordered" evidence="15">
    <location>
        <begin position="498"/>
        <end position="524"/>
    </location>
</feature>
<evidence type="ECO:0000256" key="12">
    <source>
        <dbReference type="ARBA" id="ARBA00047899"/>
    </source>
</evidence>
<keyword evidence="10" id="KW-0539">Nucleus</keyword>
<organism evidence="17 18">
    <name type="scientific">Perkinsus chesapeaki</name>
    <name type="common">Clam parasite</name>
    <name type="synonym">Perkinsus andrewsi</name>
    <dbReference type="NCBI Taxonomy" id="330153"/>
    <lineage>
        <taxon>Eukaryota</taxon>
        <taxon>Sar</taxon>
        <taxon>Alveolata</taxon>
        <taxon>Perkinsozoa</taxon>
        <taxon>Perkinsea</taxon>
        <taxon>Perkinsida</taxon>
        <taxon>Perkinsidae</taxon>
        <taxon>Perkinsus</taxon>
    </lineage>
</organism>
<evidence type="ECO:0000256" key="1">
    <source>
        <dbReference type="ARBA" id="ARBA00004604"/>
    </source>
</evidence>
<dbReference type="FunFam" id="3.30.200.20:FF:000042">
    <property type="entry name" value="Aurora kinase A"/>
    <property type="match status" value="1"/>
</dbReference>
<feature type="compositionally biased region" description="Acidic residues" evidence="15">
    <location>
        <begin position="506"/>
        <end position="521"/>
    </location>
</feature>
<evidence type="ECO:0000256" key="10">
    <source>
        <dbReference type="ARBA" id="ARBA00023242"/>
    </source>
</evidence>
<comment type="similarity">
    <text evidence="3">Belongs to the protein kinase superfamily. AGC Ser/Thr protein kinase family. PDPK1 subfamily.</text>
</comment>
<evidence type="ECO:0000256" key="8">
    <source>
        <dbReference type="ARBA" id="ARBA00022777"/>
    </source>
</evidence>
<evidence type="ECO:0000256" key="6">
    <source>
        <dbReference type="ARBA" id="ARBA00022679"/>
    </source>
</evidence>
<sequence>MSDTETTDTPSTTLYVSPIADPLMGGKLQARTMKLVKKAATSKCLRRGVPEVLKAIRKGQKGIVLLAADVYPVDVIAHVPAYCEKNGIPYAYVPSRQALGSACQTKRAASVVLVTEPKDDSTYTKTYEQVHKGVVSINPYLRSDFEFGSLLGAGAFAQVVHVRDKLTGEEFALKILDKKTIQRLGKTPQVLNERDTLTKLRDCDNIVKLYFTFQDHTWLYFGLEYCEGGDLAEEIGRWGRVPEDLAKFYAAEIVNMLVQLRSKGLAHRDLKPDNILISKGHLKLVDFDAAKSISPNLAYQCERSASHEGRPTGDQLPKPCQSASSSSDISSEIAGGGDDGKADRGDDSQFRRMNTFVGTAQYVSPEMLSDSAVAGFASDLWALGCIIYQMIVGYSPFQSGSEYQTFQMILATQYDMPDDVSDVAKDLINKLLVSDPGERLGFRNLGELKAHPFFDGIDFATLPFTPPPPESHHYRYHHEETEGQPGDDLSAEFGVPSTRNGGMEISIDEDDWSYDSDDDDDRTPMVGQVFGGHAQRIIPFNFVEAANASVVKSPTGYPNRGNSNNRKTGKLDIRENNNDRATSTTTTPKQQQQQQRGDDD</sequence>
<dbReference type="GO" id="GO:1990904">
    <property type="term" value="C:ribonucleoprotein complex"/>
    <property type="evidence" value="ECO:0007669"/>
    <property type="project" value="UniProtKB-KW"/>
</dbReference>
<dbReference type="InterPro" id="IPR011009">
    <property type="entry name" value="Kinase-like_dom_sf"/>
</dbReference>
<evidence type="ECO:0000256" key="9">
    <source>
        <dbReference type="ARBA" id="ARBA00022840"/>
    </source>
</evidence>
<dbReference type="PROSITE" id="PS50011">
    <property type="entry name" value="PROTEIN_KINASE_DOM"/>
    <property type="match status" value="1"/>
</dbReference>
<dbReference type="InterPro" id="IPR008271">
    <property type="entry name" value="Ser/Thr_kinase_AS"/>
</dbReference>
<keyword evidence="8 17" id="KW-0418">Kinase</keyword>
<protein>
    <recommendedName>
        <fullName evidence="4">non-specific serine/threonine protein kinase</fullName>
        <ecNumber evidence="4">2.7.11.1</ecNumber>
    </recommendedName>
</protein>
<dbReference type="InterPro" id="IPR018492">
    <property type="entry name" value="Ribosomal_eL8/Nhp2"/>
</dbReference>
<dbReference type="InterPro" id="IPR004038">
    <property type="entry name" value="Ribosomal_eL8/eL30/eS12/Gad45"/>
</dbReference>
<dbReference type="GO" id="GO:0042254">
    <property type="term" value="P:ribosome biogenesis"/>
    <property type="evidence" value="ECO:0007669"/>
    <property type="project" value="InterPro"/>
</dbReference>
<dbReference type="Gene3D" id="1.10.510.10">
    <property type="entry name" value="Transferase(Phosphotransferase) domain 1"/>
    <property type="match status" value="2"/>
</dbReference>
<dbReference type="Proteomes" id="UP000591131">
    <property type="component" value="Unassembled WGS sequence"/>
</dbReference>
<dbReference type="PROSITE" id="PS01082">
    <property type="entry name" value="RIBOSOMAL_L7AE"/>
    <property type="match status" value="1"/>
</dbReference>
<feature type="compositionally biased region" description="Basic and acidic residues" evidence="15">
    <location>
        <begin position="338"/>
        <end position="348"/>
    </location>
</feature>
<dbReference type="PRINTS" id="PR00883">
    <property type="entry name" value="NUCLEARHMG"/>
</dbReference>
<dbReference type="PANTHER" id="PTHR24356">
    <property type="entry name" value="SERINE/THREONINE-PROTEIN KINASE"/>
    <property type="match status" value="1"/>
</dbReference>
<keyword evidence="9 14" id="KW-0067">ATP-binding</keyword>
<keyword evidence="11" id="KW-0687">Ribonucleoprotein</keyword>
<dbReference type="CDD" id="cd05581">
    <property type="entry name" value="STKc_PDK1"/>
    <property type="match status" value="1"/>
</dbReference>
<feature type="compositionally biased region" description="Basic and acidic residues" evidence="15">
    <location>
        <begin position="569"/>
        <end position="578"/>
    </location>
</feature>
<dbReference type="PROSITE" id="PS00108">
    <property type="entry name" value="PROTEIN_KINASE_ST"/>
    <property type="match status" value="1"/>
</dbReference>
<dbReference type="PROSITE" id="PS00107">
    <property type="entry name" value="PROTEIN_KINASE_ATP"/>
    <property type="match status" value="1"/>
</dbReference>
<gene>
    <name evidence="17" type="primary">PDPK1</name>
    <name evidence="17" type="ORF">FOL47_004669</name>
</gene>
<dbReference type="InterPro" id="IPR017441">
    <property type="entry name" value="Protein_kinase_ATP_BS"/>
</dbReference>
<dbReference type="GO" id="GO:0005524">
    <property type="term" value="F:ATP binding"/>
    <property type="evidence" value="ECO:0007669"/>
    <property type="project" value="UniProtKB-UniRule"/>
</dbReference>
<dbReference type="InterPro" id="IPR050236">
    <property type="entry name" value="Ser_Thr_kinase_AGC"/>
</dbReference>
<dbReference type="OrthoDB" id="432647at2759"/>
<dbReference type="Pfam" id="PF00069">
    <property type="entry name" value="Pkinase"/>
    <property type="match status" value="2"/>
</dbReference>
<proteinExistence type="inferred from homology"/>
<dbReference type="GO" id="GO:0003723">
    <property type="term" value="F:RNA binding"/>
    <property type="evidence" value="ECO:0007669"/>
    <property type="project" value="InterPro"/>
</dbReference>
<dbReference type="EMBL" id="JAAPAO010000265">
    <property type="protein sequence ID" value="KAF4665296.1"/>
    <property type="molecule type" value="Genomic_DNA"/>
</dbReference>
<evidence type="ECO:0000256" key="11">
    <source>
        <dbReference type="ARBA" id="ARBA00023274"/>
    </source>
</evidence>
<comment type="catalytic activity">
    <reaction evidence="12">
        <text>L-threonyl-[protein] + ATP = O-phospho-L-threonyl-[protein] + ADP + H(+)</text>
        <dbReference type="Rhea" id="RHEA:46608"/>
        <dbReference type="Rhea" id="RHEA-COMP:11060"/>
        <dbReference type="Rhea" id="RHEA-COMP:11605"/>
        <dbReference type="ChEBI" id="CHEBI:15378"/>
        <dbReference type="ChEBI" id="CHEBI:30013"/>
        <dbReference type="ChEBI" id="CHEBI:30616"/>
        <dbReference type="ChEBI" id="CHEBI:61977"/>
        <dbReference type="ChEBI" id="CHEBI:456216"/>
        <dbReference type="EC" id="2.7.11.1"/>
    </reaction>
</comment>
<evidence type="ECO:0000256" key="4">
    <source>
        <dbReference type="ARBA" id="ARBA00012513"/>
    </source>
</evidence>
<dbReference type="SMART" id="SM00220">
    <property type="entry name" value="S_TKc"/>
    <property type="match status" value="1"/>
</dbReference>
<evidence type="ECO:0000256" key="3">
    <source>
        <dbReference type="ARBA" id="ARBA00010006"/>
    </source>
</evidence>
<dbReference type="SUPFAM" id="SSF56112">
    <property type="entry name" value="Protein kinase-like (PK-like)"/>
    <property type="match status" value="1"/>
</dbReference>
<dbReference type="InterPro" id="IPR002415">
    <property type="entry name" value="H/ACA_rnp_Nhp2-like"/>
</dbReference>
<keyword evidence="18" id="KW-1185">Reference proteome</keyword>
<evidence type="ECO:0000256" key="15">
    <source>
        <dbReference type="SAM" id="MobiDB-lite"/>
    </source>
</evidence>
<keyword evidence="5" id="KW-0723">Serine/threonine-protein kinase</keyword>
<evidence type="ECO:0000256" key="14">
    <source>
        <dbReference type="PROSITE-ProRule" id="PRU10141"/>
    </source>
</evidence>
<dbReference type="GO" id="GO:0004674">
    <property type="term" value="F:protein serine/threonine kinase activity"/>
    <property type="evidence" value="ECO:0007669"/>
    <property type="project" value="UniProtKB-KW"/>
</dbReference>
<feature type="compositionally biased region" description="Low complexity" evidence="15">
    <location>
        <begin position="582"/>
        <end position="600"/>
    </location>
</feature>
<dbReference type="EC" id="2.7.11.1" evidence="4"/>
<dbReference type="Gene3D" id="3.30.1330.30">
    <property type="match status" value="1"/>
</dbReference>
<feature type="binding site" evidence="14">
    <location>
        <position position="174"/>
    </location>
    <ligand>
        <name>ATP</name>
        <dbReference type="ChEBI" id="CHEBI:30616"/>
    </ligand>
</feature>
<evidence type="ECO:0000259" key="16">
    <source>
        <dbReference type="PROSITE" id="PS50011"/>
    </source>
</evidence>
<comment type="similarity">
    <text evidence="2">Belongs to the eukaryotic ribosomal protein eL8 family.</text>
</comment>
<dbReference type="InterPro" id="IPR029064">
    <property type="entry name" value="Ribosomal_eL30-like_sf"/>
</dbReference>
<comment type="subcellular location">
    <subcellularLocation>
        <location evidence="1">Nucleus</location>
        <location evidence="1">Nucleolus</location>
    </subcellularLocation>
</comment>
<dbReference type="InterPro" id="IPR039046">
    <property type="entry name" value="PDPK1"/>
</dbReference>
<dbReference type="PANTHER" id="PTHR24356:SF163">
    <property type="entry name" value="3-PHOSPHOINOSITIDE-DEPENDENT PROTEIN KINASE 1-RELATED"/>
    <property type="match status" value="1"/>
</dbReference>
<evidence type="ECO:0000313" key="18">
    <source>
        <dbReference type="Proteomes" id="UP000591131"/>
    </source>
</evidence>
<reference evidence="17 18" key="1">
    <citation type="submission" date="2020-04" db="EMBL/GenBank/DDBJ databases">
        <title>Perkinsus chesapeaki whole genome sequence.</title>
        <authorList>
            <person name="Bogema D.R."/>
        </authorList>
    </citation>
    <scope>NUCLEOTIDE SEQUENCE [LARGE SCALE GENOMIC DNA]</scope>
    <source>
        <strain evidence="17">ATCC PRA-425</strain>
    </source>
</reference>
<evidence type="ECO:0000256" key="2">
    <source>
        <dbReference type="ARBA" id="ARBA00007337"/>
    </source>
</evidence>
<evidence type="ECO:0000256" key="7">
    <source>
        <dbReference type="ARBA" id="ARBA00022741"/>
    </source>
</evidence>
<dbReference type="GO" id="GO:0005730">
    <property type="term" value="C:nucleolus"/>
    <property type="evidence" value="ECO:0007669"/>
    <property type="project" value="UniProtKB-SubCell"/>
</dbReference>
<dbReference type="PRINTS" id="PR00881">
    <property type="entry name" value="L7ARS6FAMILY"/>
</dbReference>
<dbReference type="Gene3D" id="3.30.200.20">
    <property type="entry name" value="Phosphorylase Kinase, domain 1"/>
    <property type="match status" value="1"/>
</dbReference>
<name>A0A7J6M1K3_PERCH</name>
<keyword evidence="7 14" id="KW-0547">Nucleotide-binding</keyword>
<dbReference type="SUPFAM" id="SSF55315">
    <property type="entry name" value="L30e-like"/>
    <property type="match status" value="1"/>
</dbReference>
<dbReference type="InterPro" id="IPR000719">
    <property type="entry name" value="Prot_kinase_dom"/>
</dbReference>
<evidence type="ECO:0000256" key="13">
    <source>
        <dbReference type="ARBA" id="ARBA00048679"/>
    </source>
</evidence>
<feature type="region of interest" description="Disordered" evidence="15">
    <location>
        <begin position="304"/>
        <end position="348"/>
    </location>
</feature>
<comment type="catalytic activity">
    <reaction evidence="13">
        <text>L-seryl-[protein] + ATP = O-phospho-L-seryl-[protein] + ADP + H(+)</text>
        <dbReference type="Rhea" id="RHEA:17989"/>
        <dbReference type="Rhea" id="RHEA-COMP:9863"/>
        <dbReference type="Rhea" id="RHEA-COMP:11604"/>
        <dbReference type="ChEBI" id="CHEBI:15378"/>
        <dbReference type="ChEBI" id="CHEBI:29999"/>
        <dbReference type="ChEBI" id="CHEBI:30616"/>
        <dbReference type="ChEBI" id="CHEBI:83421"/>
        <dbReference type="ChEBI" id="CHEBI:456216"/>
        <dbReference type="EC" id="2.7.11.1"/>
    </reaction>
</comment>
<dbReference type="GO" id="GO:0035556">
    <property type="term" value="P:intracellular signal transduction"/>
    <property type="evidence" value="ECO:0007669"/>
    <property type="project" value="TreeGrafter"/>
</dbReference>
<feature type="region of interest" description="Disordered" evidence="15">
    <location>
        <begin position="552"/>
        <end position="600"/>
    </location>
</feature>
<dbReference type="InterPro" id="IPR004037">
    <property type="entry name" value="Ribosomal_eL8-like_CS"/>
</dbReference>
<accession>A0A7J6M1K3</accession>
<comment type="caution">
    <text evidence="17">The sequence shown here is derived from an EMBL/GenBank/DDBJ whole genome shotgun (WGS) entry which is preliminary data.</text>
</comment>